<reference evidence="1 2" key="1">
    <citation type="submission" date="2023-02" db="EMBL/GenBank/DDBJ databases">
        <title>Genome sequence of Shewanella metallivivens ER-Te-42B-Light, sp. nov., enriched from sulfide tube worms (Riftia pachyptila) isolated from Explorer Ridge in the Pacific Ocean.</title>
        <authorList>
            <person name="Maltman C."/>
            <person name="Kuzyk S.B."/>
            <person name="Kyndt J.A."/>
            <person name="Yurkov V."/>
        </authorList>
    </citation>
    <scope>NUCLEOTIDE SEQUENCE [LARGE SCALE GENOMIC DNA]</scope>
    <source>
        <strain evidence="1 2">ER-Te-42B-Light</strain>
    </source>
</reference>
<keyword evidence="2" id="KW-1185">Reference proteome</keyword>
<dbReference type="RefSeq" id="WP_238103931.1">
    <property type="nucleotide sequence ID" value="NZ_JAQQPZ010000002.1"/>
</dbReference>
<accession>A0ABT5TKX3</accession>
<gene>
    <name evidence="1" type="ORF">PQR79_04285</name>
</gene>
<dbReference type="EMBL" id="JAQQPZ010000002">
    <property type="protein sequence ID" value="MDD8058350.1"/>
    <property type="molecule type" value="Genomic_DNA"/>
</dbReference>
<name>A0ABT5TKX3_9GAMM</name>
<evidence type="ECO:0000313" key="2">
    <source>
        <dbReference type="Proteomes" id="UP001213691"/>
    </source>
</evidence>
<protein>
    <submittedName>
        <fullName evidence="1">Uncharacterized protein</fullName>
    </submittedName>
</protein>
<organism evidence="1 2">
    <name type="scientific">Shewanella metallivivens</name>
    <dbReference type="NCBI Taxonomy" id="2872342"/>
    <lineage>
        <taxon>Bacteria</taxon>
        <taxon>Pseudomonadati</taxon>
        <taxon>Pseudomonadota</taxon>
        <taxon>Gammaproteobacteria</taxon>
        <taxon>Alteromonadales</taxon>
        <taxon>Shewanellaceae</taxon>
        <taxon>Shewanella</taxon>
    </lineage>
</organism>
<evidence type="ECO:0000313" key="1">
    <source>
        <dbReference type="EMBL" id="MDD8058350.1"/>
    </source>
</evidence>
<proteinExistence type="predicted"/>
<comment type="caution">
    <text evidence="1">The sequence shown here is derived from an EMBL/GenBank/DDBJ whole genome shotgun (WGS) entry which is preliminary data.</text>
</comment>
<sequence length="59" mass="6842">MKHFINQQYSPIDAVAAGRIMQFHFKLPTSIQREANLMFGQRALPCQQRKVKVSVSYEC</sequence>
<dbReference type="Proteomes" id="UP001213691">
    <property type="component" value="Unassembled WGS sequence"/>
</dbReference>